<dbReference type="Proteomes" id="UP000647133">
    <property type="component" value="Unassembled WGS sequence"/>
</dbReference>
<evidence type="ECO:0000313" key="4">
    <source>
        <dbReference type="EMBL" id="MBD8487752.1"/>
    </source>
</evidence>
<sequence>MKSINHLFDISKVLAKSKLKGEDALEPNELKILHAWRDKSDMNQHLVSKLEKESWEDIQAHAKTGLDKEKAWQKIEKSIRPNKSISFLMTLKWAAIIIIPLSLGVILYSQYYVGNETGSLMPGGNGAMLTLSDGSQINLEEKDDLQIEEKSGEKLMLVQDELIYQNEGEGADKEIFNTIETRVGNEYKLRLSDGTKVFLNAQSKLVFPVAFSDKSRTVKLEGEGYFEVSHDQERPFYVEVEGMKVQVLGTSFNVKAYANEATTETVLVEGKVKLINESLVETTLSPDEIGVLNKLSKEIEVSEIDASRATAWVDGKYYFNNARLEDIMKDLARWYDFEAKYSSQGLKEVRFEGWINRYEELDPILEIMEITNKIKIERNGKKLIIS</sequence>
<feature type="domain" description="FecR protein" evidence="2">
    <location>
        <begin position="178"/>
        <end position="273"/>
    </location>
</feature>
<keyword evidence="1" id="KW-0472">Membrane</keyword>
<dbReference type="RefSeq" id="WP_192008201.1">
    <property type="nucleotide sequence ID" value="NZ_JACYTQ010000001.1"/>
</dbReference>
<dbReference type="InterPro" id="IPR012373">
    <property type="entry name" value="Ferrdict_sens_TM"/>
</dbReference>
<feature type="transmembrane region" description="Helical" evidence="1">
    <location>
        <begin position="93"/>
        <end position="113"/>
    </location>
</feature>
<dbReference type="InterPro" id="IPR032508">
    <property type="entry name" value="FecR_C"/>
</dbReference>
<dbReference type="EMBL" id="JACYTQ010000001">
    <property type="protein sequence ID" value="MBD8487752.1"/>
    <property type="molecule type" value="Genomic_DNA"/>
</dbReference>
<dbReference type="Gene3D" id="2.60.120.1440">
    <property type="match status" value="1"/>
</dbReference>
<dbReference type="PANTHER" id="PTHR30273:SF2">
    <property type="entry name" value="PROTEIN FECR"/>
    <property type="match status" value="1"/>
</dbReference>
<evidence type="ECO:0000256" key="1">
    <source>
        <dbReference type="SAM" id="Phobius"/>
    </source>
</evidence>
<comment type="caution">
    <text evidence="4">The sequence shown here is derived from an EMBL/GenBank/DDBJ whole genome shotgun (WGS) entry which is preliminary data.</text>
</comment>
<protein>
    <submittedName>
        <fullName evidence="4">FecR domain-containing protein</fullName>
    </submittedName>
</protein>
<proteinExistence type="predicted"/>
<organism evidence="4 5">
    <name type="scientific">Echinicola arenosa</name>
    <dbReference type="NCBI Taxonomy" id="2774144"/>
    <lineage>
        <taxon>Bacteria</taxon>
        <taxon>Pseudomonadati</taxon>
        <taxon>Bacteroidota</taxon>
        <taxon>Cytophagia</taxon>
        <taxon>Cytophagales</taxon>
        <taxon>Cyclobacteriaceae</taxon>
        <taxon>Echinicola</taxon>
    </lineage>
</organism>
<keyword evidence="1" id="KW-1133">Transmembrane helix</keyword>
<reference evidence="4 5" key="1">
    <citation type="submission" date="2020-09" db="EMBL/GenBank/DDBJ databases">
        <title>Echinicola sp. CAU 1574 isolated from sand of Sido Beach.</title>
        <authorList>
            <person name="Kim W."/>
        </authorList>
    </citation>
    <scope>NUCLEOTIDE SEQUENCE [LARGE SCALE GENOMIC DNA]</scope>
    <source>
        <strain evidence="4 5">CAU 1574</strain>
    </source>
</reference>
<keyword evidence="1" id="KW-0812">Transmembrane</keyword>
<evidence type="ECO:0000259" key="3">
    <source>
        <dbReference type="Pfam" id="PF16344"/>
    </source>
</evidence>
<accession>A0ABR9AFX7</accession>
<dbReference type="Pfam" id="PF04773">
    <property type="entry name" value="FecR"/>
    <property type="match status" value="1"/>
</dbReference>
<feature type="domain" description="Protein FecR C-terminal" evidence="3">
    <location>
        <begin position="316"/>
        <end position="385"/>
    </location>
</feature>
<dbReference type="PANTHER" id="PTHR30273">
    <property type="entry name" value="PERIPLASMIC SIGNAL SENSOR AND SIGMA FACTOR ACTIVATOR FECR-RELATED"/>
    <property type="match status" value="1"/>
</dbReference>
<evidence type="ECO:0000313" key="5">
    <source>
        <dbReference type="Proteomes" id="UP000647133"/>
    </source>
</evidence>
<dbReference type="PIRSF" id="PIRSF018266">
    <property type="entry name" value="FecR"/>
    <property type="match status" value="1"/>
</dbReference>
<dbReference type="InterPro" id="IPR006860">
    <property type="entry name" value="FecR"/>
</dbReference>
<dbReference type="Gene3D" id="3.55.50.30">
    <property type="match status" value="1"/>
</dbReference>
<keyword evidence="5" id="KW-1185">Reference proteome</keyword>
<dbReference type="Pfam" id="PF16344">
    <property type="entry name" value="FecR_C"/>
    <property type="match status" value="1"/>
</dbReference>
<evidence type="ECO:0000259" key="2">
    <source>
        <dbReference type="Pfam" id="PF04773"/>
    </source>
</evidence>
<gene>
    <name evidence="4" type="ORF">IFO69_03220</name>
</gene>
<name>A0ABR9AFX7_9BACT</name>